<dbReference type="SUPFAM" id="SSF53254">
    <property type="entry name" value="Phosphoglycerate mutase-like"/>
    <property type="match status" value="1"/>
</dbReference>
<keyword evidence="5" id="KW-0378">Hydrolase</keyword>
<proteinExistence type="inferred from homology"/>
<keyword evidence="4" id="KW-0732">Signal</keyword>
<dbReference type="EC" id="3.1.3.2" evidence="3"/>
<evidence type="ECO:0000256" key="5">
    <source>
        <dbReference type="ARBA" id="ARBA00022801"/>
    </source>
</evidence>
<keyword evidence="8" id="KW-1133">Transmembrane helix</keyword>
<organism evidence="9 10">
    <name type="scientific">Ceratosolen solmsi marchali</name>
    <dbReference type="NCBI Taxonomy" id="326594"/>
    <lineage>
        <taxon>Eukaryota</taxon>
        <taxon>Metazoa</taxon>
        <taxon>Ecdysozoa</taxon>
        <taxon>Arthropoda</taxon>
        <taxon>Hexapoda</taxon>
        <taxon>Insecta</taxon>
        <taxon>Pterygota</taxon>
        <taxon>Neoptera</taxon>
        <taxon>Endopterygota</taxon>
        <taxon>Hymenoptera</taxon>
        <taxon>Apocrita</taxon>
        <taxon>Proctotrupomorpha</taxon>
        <taxon>Chalcidoidea</taxon>
        <taxon>Agaonidae</taxon>
        <taxon>Agaoninae</taxon>
        <taxon>Ceratosolen</taxon>
    </lineage>
</organism>
<evidence type="ECO:0000256" key="6">
    <source>
        <dbReference type="ARBA" id="ARBA00023157"/>
    </source>
</evidence>
<dbReference type="GO" id="GO:0003993">
    <property type="term" value="F:acid phosphatase activity"/>
    <property type="evidence" value="ECO:0007669"/>
    <property type="project" value="UniProtKB-EC"/>
</dbReference>
<evidence type="ECO:0000256" key="1">
    <source>
        <dbReference type="ARBA" id="ARBA00000032"/>
    </source>
</evidence>
<keyword evidence="8" id="KW-0812">Transmembrane</keyword>
<comment type="similarity">
    <text evidence="2">Belongs to the histidine acid phosphatase family.</text>
</comment>
<dbReference type="InterPro" id="IPR029033">
    <property type="entry name" value="His_PPase_superfam"/>
</dbReference>
<dbReference type="PANTHER" id="PTHR11567">
    <property type="entry name" value="ACID PHOSPHATASE-RELATED"/>
    <property type="match status" value="1"/>
</dbReference>
<evidence type="ECO:0000256" key="2">
    <source>
        <dbReference type="ARBA" id="ARBA00005375"/>
    </source>
</evidence>
<dbReference type="Gene3D" id="3.40.50.1240">
    <property type="entry name" value="Phosphoglycerate mutase-like"/>
    <property type="match status" value="1"/>
</dbReference>
<keyword evidence="8" id="KW-0472">Membrane</keyword>
<dbReference type="AlphaFoldDB" id="A0AAJ6YLJ5"/>
<evidence type="ECO:0000256" key="7">
    <source>
        <dbReference type="ARBA" id="ARBA00023180"/>
    </source>
</evidence>
<evidence type="ECO:0000313" key="9">
    <source>
        <dbReference type="Proteomes" id="UP000695007"/>
    </source>
</evidence>
<accession>A0AAJ6YLJ5</accession>
<evidence type="ECO:0000313" key="10">
    <source>
        <dbReference type="RefSeq" id="XP_011500277.1"/>
    </source>
</evidence>
<dbReference type="Proteomes" id="UP000695007">
    <property type="component" value="Unplaced"/>
</dbReference>
<dbReference type="KEGG" id="csol:105364111"/>
<evidence type="ECO:0000256" key="8">
    <source>
        <dbReference type="SAM" id="Phobius"/>
    </source>
</evidence>
<dbReference type="Pfam" id="PF00328">
    <property type="entry name" value="His_Phos_2"/>
    <property type="match status" value="1"/>
</dbReference>
<dbReference type="RefSeq" id="XP_011500277.1">
    <property type="nucleotide sequence ID" value="XM_011501975.1"/>
</dbReference>
<dbReference type="InterPro" id="IPR000560">
    <property type="entry name" value="His_Pase_clade-2"/>
</dbReference>
<gene>
    <name evidence="10" type="primary">LOC105364111</name>
</gene>
<feature type="transmembrane region" description="Helical" evidence="8">
    <location>
        <begin position="375"/>
        <end position="392"/>
    </location>
</feature>
<dbReference type="PANTHER" id="PTHR11567:SF211">
    <property type="entry name" value="PROSTATIC ACID PHOSPHATASE"/>
    <property type="match status" value="1"/>
</dbReference>
<keyword evidence="9" id="KW-1185">Reference proteome</keyword>
<keyword evidence="7" id="KW-0325">Glycoprotein</keyword>
<dbReference type="InterPro" id="IPR050645">
    <property type="entry name" value="Histidine_acid_phosphatase"/>
</dbReference>
<name>A0AAJ6YLJ5_9HYME</name>
<sequence>MFGSDVIDKKVWHFQLSVNKLYVPDCNSSSTLLTVPKNFTYEYFLKNAVDLPNTAKMQLFNLGTYLRKTYDAFLGSLLLGDTMEMRTTEFSVSIIAGELINAGLWPPVESQIWKEDLLWQPIPFIYDAAEDDTLLLGTLCPNFEYETNKVLMEHKLTMAQTKLLNYLNNEGKVKITNPIEVALLYFSIENSNELNQRQPDWLMKVFPSENMLNLTLTAYDLLSKTIVQKRLNGGSIIKTIIKHSKDKINGILSSDRKINIYSGDDRNLAGVLKVLKIPFYEIPHVGGALIFELFVEENKYFIKINYYTGINNEAIPYTLDGCDLFCPIEKFSELVADILVEDKESPCSSMMKMTDKENIASYGASAAVSLTSQTLFIAFSLISYHVIINILYQYRNSKFIAT</sequence>
<protein>
    <recommendedName>
        <fullName evidence="3">acid phosphatase</fullName>
        <ecNumber evidence="3">3.1.3.2</ecNumber>
    </recommendedName>
</protein>
<reference evidence="10" key="1">
    <citation type="submission" date="2025-08" db="UniProtKB">
        <authorList>
            <consortium name="RefSeq"/>
        </authorList>
    </citation>
    <scope>IDENTIFICATION</scope>
</reference>
<evidence type="ECO:0000256" key="3">
    <source>
        <dbReference type="ARBA" id="ARBA00012646"/>
    </source>
</evidence>
<dbReference type="GeneID" id="105364111"/>
<keyword evidence="6" id="KW-1015">Disulfide bond</keyword>
<comment type="catalytic activity">
    <reaction evidence="1">
        <text>a phosphate monoester + H2O = an alcohol + phosphate</text>
        <dbReference type="Rhea" id="RHEA:15017"/>
        <dbReference type="ChEBI" id="CHEBI:15377"/>
        <dbReference type="ChEBI" id="CHEBI:30879"/>
        <dbReference type="ChEBI" id="CHEBI:43474"/>
        <dbReference type="ChEBI" id="CHEBI:67140"/>
        <dbReference type="EC" id="3.1.3.2"/>
    </reaction>
</comment>
<evidence type="ECO:0000256" key="4">
    <source>
        <dbReference type="ARBA" id="ARBA00022729"/>
    </source>
</evidence>